<name>A0A8S9V3N7_PHYIN</name>
<dbReference type="Proteomes" id="UP000704712">
    <property type="component" value="Unassembled WGS sequence"/>
</dbReference>
<keyword evidence="1" id="KW-0732">Signal</keyword>
<sequence>MLAKVLFAFIAAITTENPVHASAAYANMVTTYSPMHSLAYPLQEVRPSMRPNWQHRSTLTSL</sequence>
<evidence type="ECO:0000313" key="2">
    <source>
        <dbReference type="EMBL" id="KAF4147570.1"/>
    </source>
</evidence>
<comment type="caution">
    <text evidence="2">The sequence shown here is derived from an EMBL/GenBank/DDBJ whole genome shotgun (WGS) entry which is preliminary data.</text>
</comment>
<dbReference type="EMBL" id="JAACNO010000450">
    <property type="protein sequence ID" value="KAF4147570.1"/>
    <property type="molecule type" value="Genomic_DNA"/>
</dbReference>
<dbReference type="AlphaFoldDB" id="A0A8S9V3N7"/>
<evidence type="ECO:0000313" key="3">
    <source>
        <dbReference type="Proteomes" id="UP000704712"/>
    </source>
</evidence>
<accession>A0A8S9V3N7</accession>
<evidence type="ECO:0000256" key="1">
    <source>
        <dbReference type="SAM" id="SignalP"/>
    </source>
</evidence>
<evidence type="ECO:0008006" key="4">
    <source>
        <dbReference type="Google" id="ProtNLM"/>
    </source>
</evidence>
<protein>
    <recommendedName>
        <fullName evidence="4">Secreted RxLR effector peptide protein</fullName>
    </recommendedName>
</protein>
<gene>
    <name evidence="2" type="ORF">GN958_ATG03224</name>
</gene>
<organism evidence="2 3">
    <name type="scientific">Phytophthora infestans</name>
    <name type="common">Potato late blight agent</name>
    <name type="synonym">Botrytis infestans</name>
    <dbReference type="NCBI Taxonomy" id="4787"/>
    <lineage>
        <taxon>Eukaryota</taxon>
        <taxon>Sar</taxon>
        <taxon>Stramenopiles</taxon>
        <taxon>Oomycota</taxon>
        <taxon>Peronosporomycetes</taxon>
        <taxon>Peronosporales</taxon>
        <taxon>Peronosporaceae</taxon>
        <taxon>Phytophthora</taxon>
    </lineage>
</organism>
<reference evidence="2" key="1">
    <citation type="submission" date="2020-03" db="EMBL/GenBank/DDBJ databases">
        <title>Hybrid Assembly of Korean Phytophthora infestans isolates.</title>
        <authorList>
            <person name="Prokchorchik M."/>
            <person name="Lee Y."/>
            <person name="Seo J."/>
            <person name="Cho J.-H."/>
            <person name="Park Y.-E."/>
            <person name="Jang D.-C."/>
            <person name="Im J.-S."/>
            <person name="Choi J.-G."/>
            <person name="Park H.-J."/>
            <person name="Lee G.-B."/>
            <person name="Lee Y.-G."/>
            <person name="Hong S.-Y."/>
            <person name="Cho K."/>
            <person name="Sohn K.H."/>
        </authorList>
    </citation>
    <scope>NUCLEOTIDE SEQUENCE</scope>
    <source>
        <strain evidence="2">KR_2_A2</strain>
    </source>
</reference>
<proteinExistence type="predicted"/>
<feature type="chain" id="PRO_5035758644" description="Secreted RxLR effector peptide protein" evidence="1">
    <location>
        <begin position="22"/>
        <end position="62"/>
    </location>
</feature>
<feature type="signal peptide" evidence="1">
    <location>
        <begin position="1"/>
        <end position="21"/>
    </location>
</feature>